<keyword evidence="2" id="KW-0614">Plasmid</keyword>
<sequence>MLLIGMLLVAGIVVFFGGSDRFESPPGRVEDRSLDKAAPSSETAARRDDEAASPLLLMSISPQLIEVPKPELAGEFLRMWRVSGSNICSALREAGIAVSEWKAASMRNRNYECYFQRVYERDETRPLSSTFLKVRGNEMGEIVEVRARIIGPTTDDEGRLAPAILRMFEIIVKQACWRDLEDSLTSIQKLRNVEYERFGAYLSFKREADGGSNFDFVLGLKATSASQMRTKTYFSPERWLTGTDRRNVSGNVILTDRSGTSMLANCAN</sequence>
<dbReference type="InterPro" id="IPR046071">
    <property type="entry name" value="DUF6030"/>
</dbReference>
<dbReference type="AlphaFoldDB" id="A0A7X6IWY2"/>
<feature type="compositionally biased region" description="Basic and acidic residues" evidence="1">
    <location>
        <begin position="23"/>
        <end position="35"/>
    </location>
</feature>
<organism evidence="2 3">
    <name type="scientific">Rhizobium phaseoli</name>
    <dbReference type="NCBI Taxonomy" id="396"/>
    <lineage>
        <taxon>Bacteria</taxon>
        <taxon>Pseudomonadati</taxon>
        <taxon>Pseudomonadota</taxon>
        <taxon>Alphaproteobacteria</taxon>
        <taxon>Hyphomicrobiales</taxon>
        <taxon>Rhizobiaceae</taxon>
        <taxon>Rhizobium/Agrobacterium group</taxon>
        <taxon>Rhizobium</taxon>
    </lineage>
</organism>
<protein>
    <submittedName>
        <fullName evidence="2">Exopolysaccharide biosynthesis protein</fullName>
    </submittedName>
</protein>
<evidence type="ECO:0000313" key="2">
    <source>
        <dbReference type="EMBL" id="QPK12950.1"/>
    </source>
</evidence>
<dbReference type="EMBL" id="CP064935">
    <property type="protein sequence ID" value="QPK12950.1"/>
    <property type="molecule type" value="Genomic_DNA"/>
</dbReference>
<evidence type="ECO:0000313" key="3">
    <source>
        <dbReference type="Proteomes" id="UP000540266"/>
    </source>
</evidence>
<proteinExistence type="predicted"/>
<reference evidence="2 3" key="1">
    <citation type="submission" date="2020-11" db="EMBL/GenBank/DDBJ databases">
        <title>Indigenous Rhizobia Nodulating Common beans in Western Kenya.</title>
        <authorList>
            <person name="Wekesa C.S."/>
            <person name="Oelmueller R."/>
            <person name="Furch A.C."/>
        </authorList>
    </citation>
    <scope>NUCLEOTIDE SEQUENCE [LARGE SCALE GENOMIC DNA]</scope>
    <source>
        <strain evidence="3">BS3</strain>
        <plasmid evidence="2 3">pBS3d</plasmid>
    </source>
</reference>
<name>A0A7X6IWY2_9HYPH</name>
<accession>A0A7X6IWY2</accession>
<dbReference type="Proteomes" id="UP000540266">
    <property type="component" value="Plasmid pBS3d"/>
</dbReference>
<evidence type="ECO:0000256" key="1">
    <source>
        <dbReference type="SAM" id="MobiDB-lite"/>
    </source>
</evidence>
<dbReference type="Pfam" id="PF19495">
    <property type="entry name" value="DUF6030"/>
    <property type="match status" value="1"/>
</dbReference>
<geneLocation type="plasmid" evidence="2 3">
    <name>pBS3d</name>
</geneLocation>
<gene>
    <name evidence="2" type="ORF">HER27_028685</name>
</gene>
<feature type="region of interest" description="Disordered" evidence="1">
    <location>
        <begin position="23"/>
        <end position="49"/>
    </location>
</feature>